<dbReference type="AlphaFoldDB" id="A0A398CX90"/>
<dbReference type="RefSeq" id="WP_119119477.1">
    <property type="nucleotide sequence ID" value="NZ_QXIT01000128.1"/>
</dbReference>
<evidence type="ECO:0000313" key="5">
    <source>
        <dbReference type="Proteomes" id="UP000266489"/>
    </source>
</evidence>
<evidence type="ECO:0000313" key="2">
    <source>
        <dbReference type="EMBL" id="RIE07163.1"/>
    </source>
</evidence>
<feature type="transmembrane region" description="Helical" evidence="1">
    <location>
        <begin position="46"/>
        <end position="65"/>
    </location>
</feature>
<proteinExistence type="predicted"/>
<accession>A0A398CX90</accession>
<protein>
    <submittedName>
        <fullName evidence="2">Uncharacterized protein</fullName>
    </submittedName>
</protein>
<evidence type="ECO:0000313" key="3">
    <source>
        <dbReference type="EMBL" id="RIE13604.1"/>
    </source>
</evidence>
<keyword evidence="1" id="KW-0812">Transmembrane</keyword>
<comment type="caution">
    <text evidence="2">The sequence shown here is derived from an EMBL/GenBank/DDBJ whole genome shotgun (WGS) entry which is preliminary data.</text>
</comment>
<name>A0A398CX90_9BACT</name>
<dbReference type="Proteomes" id="UP000266489">
    <property type="component" value="Unassembled WGS sequence"/>
</dbReference>
<sequence length="80" mass="8975">MGIIVAFCLWLVARMRIKAVFSPWAMGGLFSLIAILIDELAEPNVFTYRVDALLWMVIGIGYALYNAHGKPLVTQSMQEE</sequence>
<keyword evidence="1" id="KW-1133">Transmembrane helix</keyword>
<accession>A0A398DQQ6</accession>
<dbReference type="EMBL" id="QXIU01000068">
    <property type="protein sequence ID" value="RIE13604.1"/>
    <property type="molecule type" value="Genomic_DNA"/>
</dbReference>
<reference evidence="4 5" key="1">
    <citation type="submission" date="2018-09" db="EMBL/GenBank/DDBJ databases">
        <title>Discovery and Ecogenomic Context for Candidatus Cryosericales, a Global Caldiserica Order Active in Thawing Permafrost.</title>
        <authorList>
            <person name="Martinez M.A."/>
            <person name="Woodcroft B.J."/>
            <person name="Ignacio Espinoza J.C."/>
            <person name="Zayed A."/>
            <person name="Singleton C.M."/>
            <person name="Boyd J."/>
            <person name="Li Y.-F."/>
            <person name="Purvine S."/>
            <person name="Maughan H."/>
            <person name="Hodgkins S.B."/>
            <person name="Anderson D."/>
            <person name="Sederholm M."/>
            <person name="Temperton B."/>
            <person name="Saleska S.R."/>
            <person name="Tyson G.W."/>
            <person name="Rich V.I."/>
        </authorList>
    </citation>
    <scope>NUCLEOTIDE SEQUENCE [LARGE SCALE GENOMIC DNA]</scope>
    <source>
        <strain evidence="3 5">SMC5</strain>
        <strain evidence="2 4">SMC6</strain>
    </source>
</reference>
<organism evidence="2 4">
    <name type="scientific">Candidatus Cryosericum odellii</name>
    <dbReference type="NCBI Taxonomy" id="2290917"/>
    <lineage>
        <taxon>Bacteria</taxon>
        <taxon>Pseudomonadati</taxon>
        <taxon>Caldisericota/Cryosericota group</taxon>
        <taxon>Candidatus Cryosericota</taxon>
        <taxon>Candidatus Cryosericia</taxon>
        <taxon>Candidatus Cryosericales</taxon>
        <taxon>Candidatus Cryosericaceae</taxon>
        <taxon>Candidatus Cryosericum</taxon>
    </lineage>
</organism>
<evidence type="ECO:0000256" key="1">
    <source>
        <dbReference type="SAM" id="Phobius"/>
    </source>
</evidence>
<feature type="transmembrane region" description="Helical" evidence="1">
    <location>
        <begin position="21"/>
        <end position="40"/>
    </location>
</feature>
<keyword evidence="1" id="KW-0472">Membrane</keyword>
<dbReference type="EMBL" id="QXIT01000128">
    <property type="protein sequence ID" value="RIE07163.1"/>
    <property type="molecule type" value="Genomic_DNA"/>
</dbReference>
<gene>
    <name evidence="3" type="ORF">SMC5_02660</name>
    <name evidence="2" type="ORF">SMC6_07380</name>
</gene>
<evidence type="ECO:0000313" key="4">
    <source>
        <dbReference type="Proteomes" id="UP000266260"/>
    </source>
</evidence>
<keyword evidence="4" id="KW-1185">Reference proteome</keyword>
<dbReference type="Proteomes" id="UP000266260">
    <property type="component" value="Unassembled WGS sequence"/>
</dbReference>